<feature type="binding site" evidence="7">
    <location>
        <position position="155"/>
    </location>
    <ligand>
        <name>substrate</name>
    </ligand>
</feature>
<dbReference type="OrthoDB" id="9802090at2"/>
<dbReference type="EC" id="2.1.1.33" evidence="7"/>
<dbReference type="SUPFAM" id="SSF53335">
    <property type="entry name" value="S-adenosyl-L-methionine-dependent methyltransferases"/>
    <property type="match status" value="1"/>
</dbReference>
<comment type="function">
    <text evidence="2 7">Catalyzes the formation of N(7)-methylguanine at position 46 (m7G46) in tRNA.</text>
</comment>
<proteinExistence type="inferred from homology"/>
<accession>A0A517U389</accession>
<gene>
    <name evidence="7 8" type="primary">trmB</name>
    <name evidence="8" type="ORF">I41_42960</name>
</gene>
<dbReference type="UniPathway" id="UPA00989"/>
<dbReference type="KEGG" id="llh:I41_42960"/>
<dbReference type="RefSeq" id="WP_145434785.1">
    <property type="nucleotide sequence ID" value="NZ_CP036339.1"/>
</dbReference>
<evidence type="ECO:0000313" key="9">
    <source>
        <dbReference type="Proteomes" id="UP000317909"/>
    </source>
</evidence>
<dbReference type="PANTHER" id="PTHR23417">
    <property type="entry name" value="3-DEOXY-D-MANNO-OCTULOSONIC-ACID TRANSFERASE/TRNA GUANINE-N 7 - -METHYLTRANSFERASE"/>
    <property type="match status" value="1"/>
</dbReference>
<keyword evidence="9" id="KW-1185">Reference proteome</keyword>
<reference evidence="8 9" key="1">
    <citation type="submission" date="2019-02" db="EMBL/GenBank/DDBJ databases">
        <title>Deep-cultivation of Planctomycetes and their phenomic and genomic characterization uncovers novel biology.</title>
        <authorList>
            <person name="Wiegand S."/>
            <person name="Jogler M."/>
            <person name="Boedeker C."/>
            <person name="Pinto D."/>
            <person name="Vollmers J."/>
            <person name="Rivas-Marin E."/>
            <person name="Kohn T."/>
            <person name="Peeters S.H."/>
            <person name="Heuer A."/>
            <person name="Rast P."/>
            <person name="Oberbeckmann S."/>
            <person name="Bunk B."/>
            <person name="Jeske O."/>
            <person name="Meyerdierks A."/>
            <person name="Storesund J.E."/>
            <person name="Kallscheuer N."/>
            <person name="Luecker S."/>
            <person name="Lage O.M."/>
            <person name="Pohl T."/>
            <person name="Merkel B.J."/>
            <person name="Hornburger P."/>
            <person name="Mueller R.-W."/>
            <person name="Bruemmer F."/>
            <person name="Labrenz M."/>
            <person name="Spormann A.M."/>
            <person name="Op den Camp H."/>
            <person name="Overmann J."/>
            <person name="Amann R."/>
            <person name="Jetten M.S.M."/>
            <person name="Mascher T."/>
            <person name="Medema M.H."/>
            <person name="Devos D.P."/>
            <person name="Kaster A.-K."/>
            <person name="Ovreas L."/>
            <person name="Rohde M."/>
            <person name="Galperin M.Y."/>
            <person name="Jogler C."/>
        </authorList>
    </citation>
    <scope>NUCLEOTIDE SEQUENCE [LARGE SCALE GENOMIC DNA]</scope>
    <source>
        <strain evidence="8 9">I41</strain>
    </source>
</reference>
<dbReference type="PANTHER" id="PTHR23417:SF14">
    <property type="entry name" value="PENTACOTRIPEPTIDE-REPEAT REGION OF PRORP DOMAIN-CONTAINING PROTEIN"/>
    <property type="match status" value="1"/>
</dbReference>
<dbReference type="CDD" id="cd02440">
    <property type="entry name" value="AdoMet_MTases"/>
    <property type="match status" value="1"/>
</dbReference>
<evidence type="ECO:0000313" key="8">
    <source>
        <dbReference type="EMBL" id="QDT75087.1"/>
    </source>
</evidence>
<dbReference type="PROSITE" id="PS51625">
    <property type="entry name" value="SAM_MT_TRMB"/>
    <property type="match status" value="1"/>
</dbReference>
<dbReference type="Proteomes" id="UP000317909">
    <property type="component" value="Chromosome"/>
</dbReference>
<keyword evidence="6 7" id="KW-0819">tRNA processing</keyword>
<dbReference type="HAMAP" id="MF_01057">
    <property type="entry name" value="tRNA_methyltr_TrmB"/>
    <property type="match status" value="1"/>
</dbReference>
<feature type="binding site" evidence="7">
    <location>
        <position position="119"/>
    </location>
    <ligand>
        <name>S-adenosyl-L-methionine</name>
        <dbReference type="ChEBI" id="CHEBI:59789"/>
    </ligand>
</feature>
<dbReference type="InterPro" id="IPR003358">
    <property type="entry name" value="tRNA_(Gua-N-7)_MeTrfase_Trmb"/>
</dbReference>
<organism evidence="8 9">
    <name type="scientific">Lacipirellula limnantheis</name>
    <dbReference type="NCBI Taxonomy" id="2528024"/>
    <lineage>
        <taxon>Bacteria</taxon>
        <taxon>Pseudomonadati</taxon>
        <taxon>Planctomycetota</taxon>
        <taxon>Planctomycetia</taxon>
        <taxon>Pirellulales</taxon>
        <taxon>Lacipirellulaceae</taxon>
        <taxon>Lacipirellula</taxon>
    </lineage>
</organism>
<feature type="binding site" evidence="7">
    <location>
        <position position="44"/>
    </location>
    <ligand>
        <name>S-adenosyl-L-methionine</name>
        <dbReference type="ChEBI" id="CHEBI:59789"/>
    </ligand>
</feature>
<keyword evidence="4 7" id="KW-0808">Transferase</keyword>
<evidence type="ECO:0000256" key="5">
    <source>
        <dbReference type="ARBA" id="ARBA00022691"/>
    </source>
</evidence>
<dbReference type="InterPro" id="IPR055361">
    <property type="entry name" value="tRNA_methyltr_TrmB_bact"/>
</dbReference>
<comment type="caution">
    <text evidence="7">Lacks conserved residue(s) required for the propagation of feature annotation.</text>
</comment>
<evidence type="ECO:0000256" key="2">
    <source>
        <dbReference type="ARBA" id="ARBA00003015"/>
    </source>
</evidence>
<comment type="catalytic activity">
    <reaction evidence="1 7">
        <text>guanosine(46) in tRNA + S-adenosyl-L-methionine = N(7)-methylguanosine(46) in tRNA + S-adenosyl-L-homocysteine</text>
        <dbReference type="Rhea" id="RHEA:42708"/>
        <dbReference type="Rhea" id="RHEA-COMP:10188"/>
        <dbReference type="Rhea" id="RHEA-COMP:10189"/>
        <dbReference type="ChEBI" id="CHEBI:57856"/>
        <dbReference type="ChEBI" id="CHEBI:59789"/>
        <dbReference type="ChEBI" id="CHEBI:74269"/>
        <dbReference type="ChEBI" id="CHEBI:74480"/>
        <dbReference type="EC" id="2.1.1.33"/>
    </reaction>
</comment>
<evidence type="ECO:0000256" key="1">
    <source>
        <dbReference type="ARBA" id="ARBA00000142"/>
    </source>
</evidence>
<keyword evidence="3 7" id="KW-0489">Methyltransferase</keyword>
<dbReference type="GO" id="GO:0008176">
    <property type="term" value="F:tRNA (guanine(46)-N7)-methyltransferase activity"/>
    <property type="evidence" value="ECO:0007669"/>
    <property type="project" value="UniProtKB-UniRule"/>
</dbReference>
<evidence type="ECO:0000256" key="3">
    <source>
        <dbReference type="ARBA" id="ARBA00022603"/>
    </source>
</evidence>
<dbReference type="EMBL" id="CP036339">
    <property type="protein sequence ID" value="QDT75087.1"/>
    <property type="molecule type" value="Genomic_DNA"/>
</dbReference>
<dbReference type="GO" id="GO:0043527">
    <property type="term" value="C:tRNA methyltransferase complex"/>
    <property type="evidence" value="ECO:0007669"/>
    <property type="project" value="TreeGrafter"/>
</dbReference>
<keyword evidence="5 7" id="KW-0949">S-adenosyl-L-methionine</keyword>
<dbReference type="InterPro" id="IPR029063">
    <property type="entry name" value="SAM-dependent_MTases_sf"/>
</dbReference>
<comment type="similarity">
    <text evidence="7">Belongs to the class I-like SAM-binding methyltransferase superfamily. TrmB family.</text>
</comment>
<evidence type="ECO:0000256" key="4">
    <source>
        <dbReference type="ARBA" id="ARBA00022679"/>
    </source>
</evidence>
<dbReference type="AlphaFoldDB" id="A0A517U389"/>
<dbReference type="Gene3D" id="3.40.50.150">
    <property type="entry name" value="Vaccinia Virus protein VP39"/>
    <property type="match status" value="1"/>
</dbReference>
<feature type="binding site" evidence="7">
    <location>
        <begin position="192"/>
        <end position="195"/>
    </location>
    <ligand>
        <name>substrate</name>
    </ligand>
</feature>
<dbReference type="NCBIfam" id="TIGR00091">
    <property type="entry name" value="tRNA (guanosine(46)-N7)-methyltransferase TrmB"/>
    <property type="match status" value="1"/>
</dbReference>
<sequence length="213" mass="24249">MGRRALPKIDETIDLSRHFYKVETLPAPWDPAAIFGRDAPLEIELGSGKGLFLQNAALGTPERNFLGVEIAYKYAKFIGHRLAKRHIANAVAVHGDGLKMFREQVPDASLAAIHVYFPDPWWKARHHKRRVMNESFLADVVRTLEPGGRLHFWTDVKEYFDAALALIAEVTPLVGPLVVSEKSAEHDLDFRTHFERRTRLHGEPVYRSEFVKS</sequence>
<feature type="binding site" evidence="7">
    <location>
        <position position="123"/>
    </location>
    <ligand>
        <name>substrate</name>
    </ligand>
</feature>
<feature type="binding site" evidence="7">
    <location>
        <position position="69"/>
    </location>
    <ligand>
        <name>S-adenosyl-L-methionine</name>
        <dbReference type="ChEBI" id="CHEBI:59789"/>
    </ligand>
</feature>
<protein>
    <recommendedName>
        <fullName evidence="7">tRNA (guanine-N(7)-)-methyltransferase</fullName>
        <ecNumber evidence="7">2.1.1.33</ecNumber>
    </recommendedName>
    <alternativeName>
        <fullName evidence="7">tRNA (guanine(46)-N(7))-methyltransferase</fullName>
    </alternativeName>
    <alternativeName>
        <fullName evidence="7">tRNA(m7G46)-methyltransferase</fullName>
    </alternativeName>
</protein>
<evidence type="ECO:0000256" key="7">
    <source>
        <dbReference type="HAMAP-Rule" id="MF_01057"/>
    </source>
</evidence>
<name>A0A517U389_9BACT</name>
<comment type="pathway">
    <text evidence="7">tRNA modification; N(7)-methylguanine-tRNA biosynthesis.</text>
</comment>
<feature type="binding site" evidence="7">
    <location>
        <position position="96"/>
    </location>
    <ligand>
        <name>S-adenosyl-L-methionine</name>
        <dbReference type="ChEBI" id="CHEBI:59789"/>
    </ligand>
</feature>
<dbReference type="Pfam" id="PF02390">
    <property type="entry name" value="Methyltransf_4"/>
    <property type="match status" value="1"/>
</dbReference>
<evidence type="ECO:0000256" key="6">
    <source>
        <dbReference type="ARBA" id="ARBA00022694"/>
    </source>
</evidence>